<evidence type="ECO:0000313" key="2">
    <source>
        <dbReference type="EMBL" id="GMT21130.1"/>
    </source>
</evidence>
<feature type="non-terminal residue" evidence="2">
    <location>
        <position position="1"/>
    </location>
</feature>
<protein>
    <submittedName>
        <fullName evidence="2">Uncharacterized protein</fullName>
    </submittedName>
</protein>
<accession>A0AAV5VR37</accession>
<gene>
    <name evidence="2" type="ORF">PFISCL1PPCAC_12427</name>
</gene>
<evidence type="ECO:0000256" key="1">
    <source>
        <dbReference type="SAM" id="MobiDB-lite"/>
    </source>
</evidence>
<feature type="region of interest" description="Disordered" evidence="1">
    <location>
        <begin position="195"/>
        <end position="214"/>
    </location>
</feature>
<dbReference type="EMBL" id="BTSY01000003">
    <property type="protein sequence ID" value="GMT21130.1"/>
    <property type="molecule type" value="Genomic_DNA"/>
</dbReference>
<reference evidence="2" key="1">
    <citation type="submission" date="2023-10" db="EMBL/GenBank/DDBJ databases">
        <title>Genome assembly of Pristionchus species.</title>
        <authorList>
            <person name="Yoshida K."/>
            <person name="Sommer R.J."/>
        </authorList>
    </citation>
    <scope>NUCLEOTIDE SEQUENCE</scope>
    <source>
        <strain evidence="2">RS5133</strain>
    </source>
</reference>
<dbReference type="GO" id="GO:0006270">
    <property type="term" value="P:DNA replication initiation"/>
    <property type="evidence" value="ECO:0007669"/>
    <property type="project" value="TreeGrafter"/>
</dbReference>
<dbReference type="Gene3D" id="3.40.50.300">
    <property type="entry name" value="P-loop containing nucleotide triphosphate hydrolases"/>
    <property type="match status" value="1"/>
</dbReference>
<proteinExistence type="predicted"/>
<dbReference type="InterPro" id="IPR027417">
    <property type="entry name" value="P-loop_NTPase"/>
</dbReference>
<dbReference type="PANTHER" id="PTHR12087">
    <property type="entry name" value="ORIGIN RECOGNITION COMPLEX SUBUNIT 4"/>
    <property type="match status" value="1"/>
</dbReference>
<evidence type="ECO:0000313" key="3">
    <source>
        <dbReference type="Proteomes" id="UP001432322"/>
    </source>
</evidence>
<keyword evidence="3" id="KW-1185">Reference proteome</keyword>
<organism evidence="2 3">
    <name type="scientific">Pristionchus fissidentatus</name>
    <dbReference type="NCBI Taxonomy" id="1538716"/>
    <lineage>
        <taxon>Eukaryota</taxon>
        <taxon>Metazoa</taxon>
        <taxon>Ecdysozoa</taxon>
        <taxon>Nematoda</taxon>
        <taxon>Chromadorea</taxon>
        <taxon>Rhabditida</taxon>
        <taxon>Rhabditina</taxon>
        <taxon>Diplogasteromorpha</taxon>
        <taxon>Diplogasteroidea</taxon>
        <taxon>Neodiplogasteridae</taxon>
        <taxon>Pristionchus</taxon>
    </lineage>
</organism>
<dbReference type="Proteomes" id="UP001432322">
    <property type="component" value="Unassembled WGS sequence"/>
</dbReference>
<dbReference type="AlphaFoldDB" id="A0AAV5VR37"/>
<name>A0AAV5VR37_9BILA</name>
<dbReference type="GO" id="GO:0003688">
    <property type="term" value="F:DNA replication origin binding"/>
    <property type="evidence" value="ECO:0007669"/>
    <property type="project" value="TreeGrafter"/>
</dbReference>
<dbReference type="InterPro" id="IPR016527">
    <property type="entry name" value="ORC4"/>
</dbReference>
<dbReference type="PANTHER" id="PTHR12087:SF0">
    <property type="entry name" value="ORIGIN RECOGNITION COMPLEX SUBUNIT 4"/>
    <property type="match status" value="1"/>
</dbReference>
<feature type="compositionally biased region" description="Basic and acidic residues" evidence="1">
    <location>
        <begin position="203"/>
        <end position="214"/>
    </location>
</feature>
<dbReference type="GO" id="GO:0005664">
    <property type="term" value="C:nuclear origin of replication recognition complex"/>
    <property type="evidence" value="ECO:0007669"/>
    <property type="project" value="TreeGrafter"/>
</dbReference>
<comment type="caution">
    <text evidence="2">The sequence shown here is derived from an EMBL/GenBank/DDBJ whole genome shotgun (WGS) entry which is preliminary data.</text>
</comment>
<sequence length="439" mass="49167">RSEMEAVIEKVREKMRKRQFGIEEQLKTLGDLMEGVRGGKGGSAIVFGQRESGRTAVVEEALEKHAKGVSVNRLWLSRLGTDSNALQTLVESESSSSPLIVVVDSADDLVCKSKQALLYRLLDRTKTQPWLVLLIITRQDMTSSLEKRVRSRLSNARVLMGEAMEEEKWERVVHMMLDPREGEEKENAPVAVVAKGGKKGKNKKETAVEKGNERTEEEKKWSEFVSLFLADPEVTRLKKALYEHSGNISTAKSAINLWCVIMEAEDVETAMNGESTEEVRRDAFNRLVDNWRQSIEAVVPIRDTVADAIHNIPRRTFCVLVAVARRLRCNPTGVFSYSKIAVDFMHQCNHVDKRMMVTMTGEEEEGGKRMMSGSELSTFKELDRLCEMGLLAAVGGAASQSHSFRQVSLNCSLQSLLSNVRAGCQNSALKDWFESQPVN</sequence>